<dbReference type="GO" id="GO:0003988">
    <property type="term" value="F:acetyl-CoA C-acyltransferase activity"/>
    <property type="evidence" value="ECO:0007669"/>
    <property type="project" value="UniProtKB-ARBA"/>
</dbReference>
<dbReference type="Gene3D" id="3.40.47.10">
    <property type="match status" value="1"/>
</dbReference>
<proteinExistence type="predicted"/>
<dbReference type="InterPro" id="IPR016039">
    <property type="entry name" value="Thiolase-like"/>
</dbReference>
<dbReference type="RefSeq" id="WP_129527848.1">
    <property type="nucleotide sequence ID" value="NZ_UFQB01000009.1"/>
</dbReference>
<evidence type="ECO:0000313" key="3">
    <source>
        <dbReference type="Proteomes" id="UP000289184"/>
    </source>
</evidence>
<dbReference type="AlphaFoldDB" id="A0A446CFE2"/>
<dbReference type="InterPro" id="IPR002155">
    <property type="entry name" value="Thiolase"/>
</dbReference>
<evidence type="ECO:0000313" key="2">
    <source>
        <dbReference type="EMBL" id="SSW66562.1"/>
    </source>
</evidence>
<dbReference type="PIRSF" id="PIRSF000429">
    <property type="entry name" value="Ac-CoA_Ac_transf"/>
    <property type="match status" value="1"/>
</dbReference>
<dbReference type="Proteomes" id="UP000289184">
    <property type="component" value="Unassembled WGS sequence"/>
</dbReference>
<accession>A0A446CFE2</accession>
<dbReference type="Pfam" id="PF22691">
    <property type="entry name" value="Thiolase_C_1"/>
    <property type="match status" value="1"/>
</dbReference>
<dbReference type="OrthoDB" id="9790314at2"/>
<gene>
    <name evidence="2" type="ORF">AGI3411_02657</name>
</gene>
<reference evidence="2 3" key="1">
    <citation type="submission" date="2018-07" db="EMBL/GenBank/DDBJ databases">
        <authorList>
            <person name="Peeters C."/>
        </authorList>
    </citation>
    <scope>NUCLEOTIDE SEQUENCE [LARGE SCALE GENOMIC DNA]</scope>
    <source>
        <strain evidence="2 3">LMG 3411</strain>
    </source>
</reference>
<protein>
    <recommendedName>
        <fullName evidence="1">Thiolase C-terminal domain-containing protein</fullName>
    </recommendedName>
</protein>
<dbReference type="EMBL" id="UFQB01000009">
    <property type="protein sequence ID" value="SSW66562.1"/>
    <property type="molecule type" value="Genomic_DNA"/>
</dbReference>
<keyword evidence="3" id="KW-1185">Reference proteome</keyword>
<dbReference type="SUPFAM" id="SSF53901">
    <property type="entry name" value="Thiolase-like"/>
    <property type="match status" value="1"/>
</dbReference>
<organism evidence="2 3">
    <name type="scientific">Achromobacter agilis</name>
    <dbReference type="NCBI Taxonomy" id="1353888"/>
    <lineage>
        <taxon>Bacteria</taxon>
        <taxon>Pseudomonadati</taxon>
        <taxon>Pseudomonadota</taxon>
        <taxon>Betaproteobacteria</taxon>
        <taxon>Burkholderiales</taxon>
        <taxon>Alcaligenaceae</taxon>
        <taxon>Achromobacter</taxon>
    </lineage>
</organism>
<sequence length="390" mass="40444">MLERTDNTSLAHAYMQGAAVTRFGRHEGRGALDLMAEAAEAALEHAGLARQRGAIDGVLCGYATTFPHLMLASLLSEKLGLDPHYAHGMQMGGATGAGMVMLARELVRAGTCRRVLVVAGENRLTGQAVDASIQTLAQVGEADVEVPNGASVPAYYALLASAYMHATGTRREDLAQLAVLMRRNAGGHPLAQLREPISVQSVLDSKPIATPLHLLDCCPISDGAVALVVGADEGPVRITGAGQAHRHQHLSAMRDVMDTGAARAAGRALAQAGVANADIDYLAIYDSFTITLAMLLEELGFAPRGGAAGRVRRGDFDAAGPLPLNTHGGLLSFGHSGVAGGLAHVAEAWTQLAGLAGSRQVAPRRRALVHADGGVLSAHVSLVLQAEDQA</sequence>
<dbReference type="InterPro" id="IPR055140">
    <property type="entry name" value="Thiolase_C_2"/>
</dbReference>
<dbReference type="CDD" id="cd00829">
    <property type="entry name" value="SCP-x_thiolase"/>
    <property type="match status" value="1"/>
</dbReference>
<feature type="domain" description="Thiolase C-terminal" evidence="1">
    <location>
        <begin position="242"/>
        <end position="385"/>
    </location>
</feature>
<evidence type="ECO:0000259" key="1">
    <source>
        <dbReference type="Pfam" id="PF22691"/>
    </source>
</evidence>
<name>A0A446CFE2_9BURK</name>
<dbReference type="PANTHER" id="PTHR42870">
    <property type="entry name" value="ACETYL-COA C-ACETYLTRANSFERASE"/>
    <property type="match status" value="1"/>
</dbReference>
<dbReference type="PANTHER" id="PTHR42870:SF1">
    <property type="entry name" value="NON-SPECIFIC LIPID-TRANSFER PROTEIN-LIKE 2"/>
    <property type="match status" value="1"/>
</dbReference>